<evidence type="ECO:0000313" key="1">
    <source>
        <dbReference type="EMBL" id="SUZ58980.1"/>
    </source>
</evidence>
<reference evidence="1" key="1">
    <citation type="submission" date="2018-05" db="EMBL/GenBank/DDBJ databases">
        <authorList>
            <person name="Lanie J.A."/>
            <person name="Ng W.-L."/>
            <person name="Kazmierczak K.M."/>
            <person name="Andrzejewski T.M."/>
            <person name="Davidsen T.M."/>
            <person name="Wayne K.J."/>
            <person name="Tettelin H."/>
            <person name="Glass J.I."/>
            <person name="Rusch D."/>
            <person name="Podicherti R."/>
            <person name="Tsui H.-C.T."/>
            <person name="Winkler M.E."/>
        </authorList>
    </citation>
    <scope>NUCLEOTIDE SEQUENCE</scope>
</reference>
<sequence>MELAAKNHKATFRVLDSMEAPHGGWFLKLRFAAGDAPTLRELKGATMLVSSPDGATSFEVKVRGFPLFGGHPSDDRLHRTGRVDLHVAVLDGNERSIGLKWKVAGPLQ</sequence>
<proteinExistence type="predicted"/>
<name>A0A381NWP1_9ZZZZ</name>
<protein>
    <submittedName>
        <fullName evidence="1">Uncharacterized protein</fullName>
    </submittedName>
</protein>
<gene>
    <name evidence="1" type="ORF">METZ01_LOCUS11834</name>
</gene>
<dbReference type="AlphaFoldDB" id="A0A381NWP1"/>
<dbReference type="EMBL" id="UINC01000654">
    <property type="protein sequence ID" value="SUZ58980.1"/>
    <property type="molecule type" value="Genomic_DNA"/>
</dbReference>
<accession>A0A381NWP1</accession>
<organism evidence="1">
    <name type="scientific">marine metagenome</name>
    <dbReference type="NCBI Taxonomy" id="408172"/>
    <lineage>
        <taxon>unclassified sequences</taxon>
        <taxon>metagenomes</taxon>
        <taxon>ecological metagenomes</taxon>
    </lineage>
</organism>